<gene>
    <name evidence="1" type="ORF">A2919_00130</name>
</gene>
<proteinExistence type="predicted"/>
<dbReference type="AlphaFoldDB" id="A0A1G2HF93"/>
<dbReference type="GO" id="GO:0016020">
    <property type="term" value="C:membrane"/>
    <property type="evidence" value="ECO:0007669"/>
    <property type="project" value="InterPro"/>
</dbReference>
<dbReference type="Gene3D" id="3.90.226.10">
    <property type="entry name" value="2-enoyl-CoA Hydratase, Chain A, domain 1"/>
    <property type="match status" value="1"/>
</dbReference>
<dbReference type="PANTHER" id="PTHR35984:SF1">
    <property type="entry name" value="PERIPLASMIC SERINE PROTEASE"/>
    <property type="match status" value="1"/>
</dbReference>
<dbReference type="SUPFAM" id="SSF52096">
    <property type="entry name" value="ClpP/crotonase"/>
    <property type="match status" value="1"/>
</dbReference>
<dbReference type="EMBL" id="MHOH01000010">
    <property type="protein sequence ID" value="OGZ60921.1"/>
    <property type="molecule type" value="Genomic_DNA"/>
</dbReference>
<dbReference type="Proteomes" id="UP000178835">
    <property type="component" value="Unassembled WGS sequence"/>
</dbReference>
<dbReference type="InterPro" id="IPR002825">
    <property type="entry name" value="Pept_S49_ser-pept_pro"/>
</dbReference>
<name>A0A1G2HF93_9BACT</name>
<evidence type="ECO:0000313" key="1">
    <source>
        <dbReference type="EMBL" id="OGZ60921.1"/>
    </source>
</evidence>
<accession>A0A1G2HF93</accession>
<protein>
    <submittedName>
        <fullName evidence="1">Uncharacterized protein</fullName>
    </submittedName>
</protein>
<organism evidence="1 2">
    <name type="scientific">Candidatus Spechtbacteria bacterium RIFCSPLOWO2_01_FULL_43_12</name>
    <dbReference type="NCBI Taxonomy" id="1802162"/>
    <lineage>
        <taxon>Bacteria</taxon>
        <taxon>Candidatus Spechtiibacteriota</taxon>
    </lineage>
</organism>
<sequence length="479" mass="54099">MYKAKLSIHEITWSGYAIKTGETPSKSKEPHTLELLEKEEITLEFAGKKYTIQVKEITENSVELHTENLSIKSKDYGVSLHPEPYEVTLKLNQTEIFYTPTMDAGTKWEIKLLLINPTELNTDAEIKLHAKIGLPKMYFKETQNLFALLENKLQTKIICYCLNPSAMIRQSHVDVFVDQLKNIGSVEKLSLIIIGGGGDAYAAIRIATLIKEYCKTFEVIIPSDCPSSSTVLALAGDRILMTPSAYLTPIDGALAPETITQDGSPKYIFFNQLKHLLQVLKSEDSETRSNDKEGPYATLFKYVNPLLLAEIERRSKGDELVAVKMMKMHSQSFKNEEEIMSIAKHLVNDYPEHYYSILYGEAREIGLPVDKANKEISHLLQSLVKFYGVTTRDVNTTVNANLYHVEGYPVVIESPGLRIAHRLSFNRNLNTVTKTWGTINDHSAWVHIKPSDIAGKHYEVTPFEVEETSNQLLENLTKS</sequence>
<dbReference type="PANTHER" id="PTHR35984">
    <property type="entry name" value="PERIPLASMIC SERINE PROTEASE"/>
    <property type="match status" value="1"/>
</dbReference>
<comment type="caution">
    <text evidence="1">The sequence shown here is derived from an EMBL/GenBank/DDBJ whole genome shotgun (WGS) entry which is preliminary data.</text>
</comment>
<dbReference type="Pfam" id="PF01972">
    <property type="entry name" value="SDH_protease"/>
    <property type="match status" value="1"/>
</dbReference>
<evidence type="ECO:0000313" key="2">
    <source>
        <dbReference type="Proteomes" id="UP000178835"/>
    </source>
</evidence>
<reference evidence="1 2" key="1">
    <citation type="journal article" date="2016" name="Nat. Commun.">
        <title>Thousands of microbial genomes shed light on interconnected biogeochemical processes in an aquifer system.</title>
        <authorList>
            <person name="Anantharaman K."/>
            <person name="Brown C.T."/>
            <person name="Hug L.A."/>
            <person name="Sharon I."/>
            <person name="Castelle C.J."/>
            <person name="Probst A.J."/>
            <person name="Thomas B.C."/>
            <person name="Singh A."/>
            <person name="Wilkins M.J."/>
            <person name="Karaoz U."/>
            <person name="Brodie E.L."/>
            <person name="Williams K.H."/>
            <person name="Hubbard S.S."/>
            <person name="Banfield J.F."/>
        </authorList>
    </citation>
    <scope>NUCLEOTIDE SEQUENCE [LARGE SCALE GENOMIC DNA]</scope>
</reference>
<dbReference type="InterPro" id="IPR029045">
    <property type="entry name" value="ClpP/crotonase-like_dom_sf"/>
</dbReference>